<dbReference type="Proteomes" id="UP000188298">
    <property type="component" value="Chromosome"/>
</dbReference>
<dbReference type="KEGG" id="hbl:XJ32_06210"/>
<dbReference type="Gene3D" id="3.40.50.300">
    <property type="entry name" value="P-loop containing nucleotide triphosphate hydrolases"/>
    <property type="match status" value="1"/>
</dbReference>
<dbReference type="AlphaFoldDB" id="A0A1Q2LI84"/>
<evidence type="ECO:0000313" key="2">
    <source>
        <dbReference type="Proteomes" id="UP000188298"/>
    </source>
</evidence>
<organism evidence="1 2">
    <name type="scientific">Helicobacter bilis</name>
    <dbReference type="NCBI Taxonomy" id="37372"/>
    <lineage>
        <taxon>Bacteria</taxon>
        <taxon>Pseudomonadati</taxon>
        <taxon>Campylobacterota</taxon>
        <taxon>Epsilonproteobacteria</taxon>
        <taxon>Campylobacterales</taxon>
        <taxon>Helicobacteraceae</taxon>
        <taxon>Helicobacter</taxon>
    </lineage>
</organism>
<evidence type="ECO:0000313" key="1">
    <source>
        <dbReference type="EMBL" id="AQQ59747.1"/>
    </source>
</evidence>
<proteinExistence type="predicted"/>
<accession>A0A1Q2LI84</accession>
<dbReference type="EMBL" id="CP019645">
    <property type="protein sequence ID" value="AQQ59747.1"/>
    <property type="molecule type" value="Genomic_DNA"/>
</dbReference>
<name>A0A1Q2LI84_9HELI</name>
<dbReference type="InterPro" id="IPR027417">
    <property type="entry name" value="P-loop_NTPase"/>
</dbReference>
<sequence>MKTKKKDKNTQHIAILHDYLALMPQDPSKRMQTFFNLLYVQDSPHYILLENPLQILKNAEELKECDIYEAASLLLACNENNLNTFMMIPSFLTLCKVCCKKFVSMPTKHYLNYIKYLQASILYHIDSKGIKQVIKHIKLLREHGIISFHEQKCIEVLTQSDITESQEKTSTNKAFANSFIHLSPDKTPLFNQFNAIAKVKKILKKLSWTKNLVFLCEEDFTKKVVVLGGQKTGKSTLLATMLYDGKKSTESNMPLEAKVPIEYHYGKGLASVVYMHLNDLQTLQESPIIDTAKHYKNLQETFHDCLKNGSEKIKYEKIYDSYFKNNKIAIVDRIIVPQDYVLLQFMRFINTPSLIPQTFRHLQVYDYTAKSDMILYLANLNELNAVLSFDKIIAILLRLVKKQNISHIHFIVTHIDKANMTLRKKQSLCQKIQNALEERLKHAQKERQKSLAKLHFHFITAGVAHSMRCGASASESGFDIATSGILELESMLFTHIFNTPSTHFNIQMLENILKLCKLPTESRQIDSINKDEIKTQINHIKSLCKEVLKRLPAQYYSFYDAFANLRDNLYSQFIQALNYETKKRGNIDIQKLKTSMIQSLIVGLRELARILQEYFFAIKELHEITTLLHPNNTDSIAKFAQTNEHKKILDLIFMRYTNSIKADFFDDSNAIVVEHLSYRLDILLPNTIKKADIQEDSVIKPLKENFDYYFLLLEQNINTLFHNKINLFNTQLERLEHILESCFIHYFEEYKEQEKEDFDTLISMLVYGGNK</sequence>
<dbReference type="SUPFAM" id="SSF52540">
    <property type="entry name" value="P-loop containing nucleoside triphosphate hydrolases"/>
    <property type="match status" value="1"/>
</dbReference>
<reference evidence="1 2" key="1">
    <citation type="submission" date="2017-02" db="EMBL/GenBank/DDBJ databases">
        <title>Whole genome sequencing of Helicobacter bilis strain AAQJH.</title>
        <authorList>
            <person name="Conlan S."/>
            <person name="Thomas P.J."/>
            <person name="Mullikin J."/>
            <person name="Palmore T.N."/>
            <person name="Frank K.M."/>
            <person name="Segre J.A."/>
        </authorList>
    </citation>
    <scope>NUCLEOTIDE SEQUENCE [LARGE SCALE GENOMIC DNA]</scope>
    <source>
        <strain evidence="1 2">AAQJH</strain>
    </source>
</reference>
<dbReference type="RefSeq" id="WP_077388708.1">
    <property type="nucleotide sequence ID" value="NZ_CP019645.1"/>
</dbReference>
<protein>
    <submittedName>
        <fullName evidence="1">Uncharacterized protein</fullName>
    </submittedName>
</protein>
<gene>
    <name evidence="1" type="ORF">XJ32_06210</name>
</gene>